<feature type="domain" description="Major facilitator superfamily (MFS) profile" evidence="6">
    <location>
        <begin position="1"/>
        <end position="420"/>
    </location>
</feature>
<reference evidence="8" key="1">
    <citation type="submission" date="2023-01" db="EMBL/GenBank/DDBJ databases">
        <title>Key to firefly adult light organ development and bioluminescence: homeobox transcription factors regulate luciferase expression and transportation to peroxisome.</title>
        <authorList>
            <person name="Fu X."/>
        </authorList>
    </citation>
    <scope>NUCLEOTIDE SEQUENCE [LARGE SCALE GENOMIC DNA]</scope>
</reference>
<dbReference type="InterPro" id="IPR020846">
    <property type="entry name" value="MFS_dom"/>
</dbReference>
<evidence type="ECO:0000259" key="6">
    <source>
        <dbReference type="PROSITE" id="PS50850"/>
    </source>
</evidence>
<evidence type="ECO:0000313" key="8">
    <source>
        <dbReference type="Proteomes" id="UP001353858"/>
    </source>
</evidence>
<protein>
    <recommendedName>
        <fullName evidence="6">Major facilitator superfamily (MFS) profile domain-containing protein</fullName>
    </recommendedName>
</protein>
<dbReference type="PANTHER" id="PTHR10924">
    <property type="entry name" value="MAJOR FACILITATOR SUPERFAMILY PROTEIN-RELATED"/>
    <property type="match status" value="1"/>
</dbReference>
<feature type="transmembrane region" description="Helical" evidence="5">
    <location>
        <begin position="94"/>
        <end position="111"/>
    </location>
</feature>
<keyword evidence="2 5" id="KW-0812">Transmembrane</keyword>
<dbReference type="GO" id="GO:0016020">
    <property type="term" value="C:membrane"/>
    <property type="evidence" value="ECO:0007669"/>
    <property type="project" value="UniProtKB-SubCell"/>
</dbReference>
<feature type="transmembrane region" description="Helical" evidence="5">
    <location>
        <begin position="117"/>
        <end position="135"/>
    </location>
</feature>
<feature type="transmembrane region" description="Helical" evidence="5">
    <location>
        <begin position="25"/>
        <end position="45"/>
    </location>
</feature>
<dbReference type="AlphaFoldDB" id="A0AAN7SNX9"/>
<organism evidence="7 8">
    <name type="scientific">Aquatica leii</name>
    <dbReference type="NCBI Taxonomy" id="1421715"/>
    <lineage>
        <taxon>Eukaryota</taxon>
        <taxon>Metazoa</taxon>
        <taxon>Ecdysozoa</taxon>
        <taxon>Arthropoda</taxon>
        <taxon>Hexapoda</taxon>
        <taxon>Insecta</taxon>
        <taxon>Pterygota</taxon>
        <taxon>Neoptera</taxon>
        <taxon>Endopterygota</taxon>
        <taxon>Coleoptera</taxon>
        <taxon>Polyphaga</taxon>
        <taxon>Elateriformia</taxon>
        <taxon>Elateroidea</taxon>
        <taxon>Lampyridae</taxon>
        <taxon>Luciolinae</taxon>
        <taxon>Aquatica</taxon>
    </lineage>
</organism>
<dbReference type="GO" id="GO:0097037">
    <property type="term" value="P:heme export"/>
    <property type="evidence" value="ECO:0007669"/>
    <property type="project" value="TreeGrafter"/>
</dbReference>
<accession>A0AAN7SNX9</accession>
<dbReference type="InterPro" id="IPR011701">
    <property type="entry name" value="MFS"/>
</dbReference>
<dbReference type="GO" id="GO:0015232">
    <property type="term" value="F:heme transmembrane transporter activity"/>
    <property type="evidence" value="ECO:0007669"/>
    <property type="project" value="TreeGrafter"/>
</dbReference>
<feature type="transmembrane region" description="Helical" evidence="5">
    <location>
        <begin position="156"/>
        <end position="175"/>
    </location>
</feature>
<dbReference type="GO" id="GO:0020037">
    <property type="term" value="F:heme binding"/>
    <property type="evidence" value="ECO:0007669"/>
    <property type="project" value="TreeGrafter"/>
</dbReference>
<feature type="transmembrane region" description="Helical" evidence="5">
    <location>
        <begin position="237"/>
        <end position="256"/>
    </location>
</feature>
<sequence>MVLEVNNQSASINDLEQTKLFKKRWFMLLLYMVVVPCGALQWTQYVVVADVIVDYYQVSYEDVNWTNLITVLFFVMFSLPSGYVIDKYGCRKSAIISGIGICVATWIKVVSVSPDKFWLVIFAQAVLAIFQSPMFNMPPKIAANWFGPDEVSMACSMGLTGTQVGLALGFVLPPYLIKKKTVEGDLFMTNIGIAVVCTIAALLLIFYKPSVPPSYAAMNQSHQTKYIESAKVLIKNISFLLIVLGFGLNLAIYVVVQTILNQLVLKFYPDGAKDVGWIGLLIVISGICGSIVTGYLLDKYKVFRLLLLFFGFSVTLALTGFTYTLHLHIIYAYTICPLFGFLSSSFWYVCLQIAIETTYPQPEIIIFGLLNAFGELLGIGYTYVYSYLFYEIHVYWANTFLCINSMVSFLILLFTKYELKRLKENSKQSETDVPQLDVLKEN</sequence>
<dbReference type="PROSITE" id="PS50850">
    <property type="entry name" value="MFS"/>
    <property type="match status" value="1"/>
</dbReference>
<feature type="transmembrane region" description="Helical" evidence="5">
    <location>
        <begin position="276"/>
        <end position="297"/>
    </location>
</feature>
<comment type="caution">
    <text evidence="7">The sequence shown here is derived from an EMBL/GenBank/DDBJ whole genome shotgun (WGS) entry which is preliminary data.</text>
</comment>
<evidence type="ECO:0000256" key="1">
    <source>
        <dbReference type="ARBA" id="ARBA00004141"/>
    </source>
</evidence>
<keyword evidence="3 5" id="KW-1133">Transmembrane helix</keyword>
<name>A0AAN7SNX9_9COLE</name>
<dbReference type="PANTHER" id="PTHR10924:SF4">
    <property type="entry name" value="GH15861P"/>
    <property type="match status" value="1"/>
</dbReference>
<dbReference type="Pfam" id="PF07690">
    <property type="entry name" value="MFS_1"/>
    <property type="match status" value="1"/>
</dbReference>
<feature type="transmembrane region" description="Helical" evidence="5">
    <location>
        <begin position="329"/>
        <end position="351"/>
    </location>
</feature>
<keyword evidence="4 5" id="KW-0472">Membrane</keyword>
<feature type="transmembrane region" description="Helical" evidence="5">
    <location>
        <begin position="65"/>
        <end position="85"/>
    </location>
</feature>
<dbReference type="EMBL" id="JARPUR010000003">
    <property type="protein sequence ID" value="KAK4879448.1"/>
    <property type="molecule type" value="Genomic_DNA"/>
</dbReference>
<keyword evidence="8" id="KW-1185">Reference proteome</keyword>
<evidence type="ECO:0000256" key="4">
    <source>
        <dbReference type="ARBA" id="ARBA00023136"/>
    </source>
</evidence>
<evidence type="ECO:0000256" key="2">
    <source>
        <dbReference type="ARBA" id="ARBA00022692"/>
    </source>
</evidence>
<feature type="transmembrane region" description="Helical" evidence="5">
    <location>
        <begin position="395"/>
        <end position="414"/>
    </location>
</feature>
<dbReference type="InterPro" id="IPR049680">
    <property type="entry name" value="FLVCR1-2_SLC49-like"/>
</dbReference>
<feature type="transmembrane region" description="Helical" evidence="5">
    <location>
        <begin position="304"/>
        <end position="323"/>
    </location>
</feature>
<dbReference type="Gene3D" id="1.20.1250.20">
    <property type="entry name" value="MFS general substrate transporter like domains"/>
    <property type="match status" value="2"/>
</dbReference>
<dbReference type="SUPFAM" id="SSF103473">
    <property type="entry name" value="MFS general substrate transporter"/>
    <property type="match status" value="1"/>
</dbReference>
<comment type="subcellular location">
    <subcellularLocation>
        <location evidence="1">Membrane</location>
        <topology evidence="1">Multi-pass membrane protein</topology>
    </subcellularLocation>
</comment>
<evidence type="ECO:0000256" key="3">
    <source>
        <dbReference type="ARBA" id="ARBA00022989"/>
    </source>
</evidence>
<feature type="transmembrane region" description="Helical" evidence="5">
    <location>
        <begin position="363"/>
        <end position="383"/>
    </location>
</feature>
<evidence type="ECO:0000256" key="5">
    <source>
        <dbReference type="SAM" id="Phobius"/>
    </source>
</evidence>
<feature type="transmembrane region" description="Helical" evidence="5">
    <location>
        <begin position="187"/>
        <end position="207"/>
    </location>
</feature>
<dbReference type="InterPro" id="IPR036259">
    <property type="entry name" value="MFS_trans_sf"/>
</dbReference>
<proteinExistence type="predicted"/>
<evidence type="ECO:0000313" key="7">
    <source>
        <dbReference type="EMBL" id="KAK4879448.1"/>
    </source>
</evidence>
<gene>
    <name evidence="7" type="ORF">RN001_007594</name>
</gene>
<dbReference type="Proteomes" id="UP001353858">
    <property type="component" value="Unassembled WGS sequence"/>
</dbReference>